<organism evidence="2 3">
    <name type="scientific">Loigolactobacillus coryniformis subsp. torquens DSM 20004 = KCTC 3535</name>
    <dbReference type="NCBI Taxonomy" id="1423822"/>
    <lineage>
        <taxon>Bacteria</taxon>
        <taxon>Bacillati</taxon>
        <taxon>Bacillota</taxon>
        <taxon>Bacilli</taxon>
        <taxon>Lactobacillales</taxon>
        <taxon>Lactobacillaceae</taxon>
        <taxon>Loigolactobacillus</taxon>
    </lineage>
</organism>
<dbReference type="InterPro" id="IPR000847">
    <property type="entry name" value="LysR_HTH_N"/>
</dbReference>
<evidence type="ECO:0000259" key="1">
    <source>
        <dbReference type="Pfam" id="PF00126"/>
    </source>
</evidence>
<dbReference type="AlphaFoldDB" id="A0A2D1KM15"/>
<proteinExistence type="predicted"/>
<dbReference type="Pfam" id="PF00126">
    <property type="entry name" value="HTH_1"/>
    <property type="match status" value="1"/>
</dbReference>
<evidence type="ECO:0000313" key="2">
    <source>
        <dbReference type="EMBL" id="ATO43173.1"/>
    </source>
</evidence>
<dbReference type="PANTHER" id="PTHR30432:SF1">
    <property type="entry name" value="DNA-BINDING TRANSCRIPTIONAL DUAL REGULATOR MODE"/>
    <property type="match status" value="1"/>
</dbReference>
<dbReference type="OrthoDB" id="285216at2"/>
<dbReference type="PANTHER" id="PTHR30432">
    <property type="entry name" value="TRANSCRIPTIONAL REGULATOR MODE"/>
    <property type="match status" value="1"/>
</dbReference>
<dbReference type="Proteomes" id="UP000223559">
    <property type="component" value="Chromosome"/>
</dbReference>
<keyword evidence="3" id="KW-1185">Reference proteome</keyword>
<protein>
    <submittedName>
        <fullName evidence="2">LysR family transcriptional regulator</fullName>
    </submittedName>
</protein>
<dbReference type="KEGG" id="lcy:LC20004_04325"/>
<dbReference type="SUPFAM" id="SSF46785">
    <property type="entry name" value="Winged helix' DNA-binding domain"/>
    <property type="match status" value="1"/>
</dbReference>
<accession>A0A2D1KM15</accession>
<dbReference type="InterPro" id="IPR036390">
    <property type="entry name" value="WH_DNA-bd_sf"/>
</dbReference>
<dbReference type="Gene3D" id="1.10.10.10">
    <property type="entry name" value="Winged helix-like DNA-binding domain superfamily/Winged helix DNA-binding domain"/>
    <property type="match status" value="1"/>
</dbReference>
<name>A0A2D1KM15_9LACO</name>
<dbReference type="InterPro" id="IPR036388">
    <property type="entry name" value="WH-like_DNA-bd_sf"/>
</dbReference>
<sequence length="114" mass="12640">MGNLDYSLSLYLTNKQVFLGPEIVQLMQLIQSQGSLTLAASAMGISYNKAWRLVHQAEQALARPLVVSNTGGINGGGSSLTAEGQRLMVKYLRWQSLTQSVVRQYFKQIFEDES</sequence>
<dbReference type="GO" id="GO:0003700">
    <property type="term" value="F:DNA-binding transcription factor activity"/>
    <property type="evidence" value="ECO:0007669"/>
    <property type="project" value="InterPro"/>
</dbReference>
<dbReference type="RefSeq" id="WP_010013209.1">
    <property type="nucleotide sequence ID" value="NZ_AEOS01000115.1"/>
</dbReference>
<dbReference type="EMBL" id="CP017697">
    <property type="protein sequence ID" value="ATO43173.1"/>
    <property type="molecule type" value="Genomic_DNA"/>
</dbReference>
<evidence type="ECO:0000313" key="3">
    <source>
        <dbReference type="Proteomes" id="UP000223559"/>
    </source>
</evidence>
<gene>
    <name evidence="2" type="ORF">LC20004_04325</name>
</gene>
<feature type="domain" description="HTH lysR-type" evidence="1">
    <location>
        <begin position="28"/>
        <end position="85"/>
    </location>
</feature>
<dbReference type="InterPro" id="IPR051815">
    <property type="entry name" value="Molybdate_resp_trans_reg"/>
</dbReference>
<reference evidence="2 3" key="1">
    <citation type="submission" date="2016-10" db="EMBL/GenBank/DDBJ databases">
        <title>The whole genome sequencing and assembly of L. cotyniformis subsp. torquens DSM 20004 strain.</title>
        <authorList>
            <person name="Park M.-K."/>
            <person name="Lee Y.-J."/>
            <person name="Yi H."/>
            <person name="Bahn Y.-S."/>
            <person name="Kim J.F."/>
            <person name="Lee D.-W."/>
        </authorList>
    </citation>
    <scope>NUCLEOTIDE SEQUENCE [LARGE SCALE GENOMIC DNA]</scope>
    <source>
        <strain evidence="2 3">DSM 20004</strain>
    </source>
</reference>